<dbReference type="InParanoid" id="A0A067N5S4"/>
<evidence type="ECO:0000313" key="8">
    <source>
        <dbReference type="EMBL" id="KDQ19141.1"/>
    </source>
</evidence>
<evidence type="ECO:0000256" key="6">
    <source>
        <dbReference type="ARBA" id="ARBA00067618"/>
    </source>
</evidence>
<keyword evidence="4" id="KW-0411">Iron-sulfur</keyword>
<evidence type="ECO:0000313" key="9">
    <source>
        <dbReference type="Proteomes" id="UP000027195"/>
    </source>
</evidence>
<dbReference type="CDD" id="cd03028">
    <property type="entry name" value="GRX_PICOT_like"/>
    <property type="match status" value="1"/>
</dbReference>
<dbReference type="InterPro" id="IPR033658">
    <property type="entry name" value="GRX_PICOT-like"/>
</dbReference>
<feature type="domain" description="Glutaredoxin" evidence="7">
    <location>
        <begin position="50"/>
        <end position="116"/>
    </location>
</feature>
<keyword evidence="9" id="KW-1185">Reference proteome</keyword>
<dbReference type="Pfam" id="PF00462">
    <property type="entry name" value="Glutaredoxin"/>
    <property type="match status" value="1"/>
</dbReference>
<evidence type="ECO:0000256" key="3">
    <source>
        <dbReference type="ARBA" id="ARBA00023004"/>
    </source>
</evidence>
<reference evidence="9" key="1">
    <citation type="journal article" date="2014" name="Proc. Natl. Acad. Sci. U.S.A.">
        <title>Extensive sampling of basidiomycete genomes demonstrates inadequacy of the white-rot/brown-rot paradigm for wood decay fungi.</title>
        <authorList>
            <person name="Riley R."/>
            <person name="Salamov A.A."/>
            <person name="Brown D.W."/>
            <person name="Nagy L.G."/>
            <person name="Floudas D."/>
            <person name="Held B.W."/>
            <person name="Levasseur A."/>
            <person name="Lombard V."/>
            <person name="Morin E."/>
            <person name="Otillar R."/>
            <person name="Lindquist E.A."/>
            <person name="Sun H."/>
            <person name="LaButti K.M."/>
            <person name="Schmutz J."/>
            <person name="Jabbour D."/>
            <person name="Luo H."/>
            <person name="Baker S.E."/>
            <person name="Pisabarro A.G."/>
            <person name="Walton J.D."/>
            <person name="Blanchette R.A."/>
            <person name="Henrissat B."/>
            <person name="Martin F."/>
            <person name="Cullen D."/>
            <person name="Hibbett D.S."/>
            <person name="Grigoriev I.V."/>
        </authorList>
    </citation>
    <scope>NUCLEOTIDE SEQUENCE [LARGE SCALE GENOMIC DNA]</scope>
    <source>
        <strain evidence="9">FD-172 SS1</strain>
    </source>
</reference>
<evidence type="ECO:0000256" key="5">
    <source>
        <dbReference type="ARBA" id="ARBA00023284"/>
    </source>
</evidence>
<dbReference type="FunCoup" id="A0A067N5S4">
    <property type="interactions" value="293"/>
</dbReference>
<dbReference type="GO" id="GO:0046872">
    <property type="term" value="F:metal ion binding"/>
    <property type="evidence" value="ECO:0007669"/>
    <property type="project" value="UniProtKB-KW"/>
</dbReference>
<sequence>MLFLRTSFAAARHAARPTNVFRVPIWQAQRFLSADSKAMIDSAVKAHPLVLFMKGDRKTPQCGFSRAVVQILDLHGVPPEKMKTYNILEDAELRSGMKEYSDWPTFPQLYVDGEFVGGCDIVMSMHQEGELETLLEQKKVIPPVSQGEKSS</sequence>
<dbReference type="STRING" id="930990.A0A067N5S4"/>
<organism evidence="8 9">
    <name type="scientific">Botryobasidium botryosum (strain FD-172 SS1)</name>
    <dbReference type="NCBI Taxonomy" id="930990"/>
    <lineage>
        <taxon>Eukaryota</taxon>
        <taxon>Fungi</taxon>
        <taxon>Dikarya</taxon>
        <taxon>Basidiomycota</taxon>
        <taxon>Agaricomycotina</taxon>
        <taxon>Agaricomycetes</taxon>
        <taxon>Cantharellales</taxon>
        <taxon>Botryobasidiaceae</taxon>
        <taxon>Botryobasidium</taxon>
    </lineage>
</organism>
<keyword evidence="1" id="KW-0001">2Fe-2S</keyword>
<protein>
    <recommendedName>
        <fullName evidence="6">Monothiol glutaredoxin-5, mitochondrial</fullName>
    </recommendedName>
</protein>
<evidence type="ECO:0000256" key="2">
    <source>
        <dbReference type="ARBA" id="ARBA00022723"/>
    </source>
</evidence>
<evidence type="ECO:0000256" key="1">
    <source>
        <dbReference type="ARBA" id="ARBA00022714"/>
    </source>
</evidence>
<dbReference type="GO" id="GO:0044571">
    <property type="term" value="P:[2Fe-2S] cluster assembly"/>
    <property type="evidence" value="ECO:0007669"/>
    <property type="project" value="UniProtKB-ARBA"/>
</dbReference>
<dbReference type="GO" id="GO:0005759">
    <property type="term" value="C:mitochondrial matrix"/>
    <property type="evidence" value="ECO:0007669"/>
    <property type="project" value="TreeGrafter"/>
</dbReference>
<keyword evidence="5" id="KW-0676">Redox-active center</keyword>
<evidence type="ECO:0000259" key="7">
    <source>
        <dbReference type="Pfam" id="PF00462"/>
    </source>
</evidence>
<dbReference type="GO" id="GO:0015036">
    <property type="term" value="F:disulfide oxidoreductase activity"/>
    <property type="evidence" value="ECO:0007669"/>
    <property type="project" value="UniProtKB-ARBA"/>
</dbReference>
<gene>
    <name evidence="8" type="ORF">BOTBODRAFT_28619</name>
</gene>
<dbReference type="InterPro" id="IPR002109">
    <property type="entry name" value="Glutaredoxin"/>
</dbReference>
<dbReference type="Gene3D" id="3.40.30.10">
    <property type="entry name" value="Glutaredoxin"/>
    <property type="match status" value="1"/>
</dbReference>
<accession>A0A067N5S4</accession>
<dbReference type="OrthoDB" id="415696at2759"/>
<dbReference type="SUPFAM" id="SSF52833">
    <property type="entry name" value="Thioredoxin-like"/>
    <property type="match status" value="1"/>
</dbReference>
<keyword evidence="3" id="KW-0408">Iron</keyword>
<dbReference type="EMBL" id="KL198020">
    <property type="protein sequence ID" value="KDQ19141.1"/>
    <property type="molecule type" value="Genomic_DNA"/>
</dbReference>
<dbReference type="PROSITE" id="PS51354">
    <property type="entry name" value="GLUTAREDOXIN_2"/>
    <property type="match status" value="1"/>
</dbReference>
<dbReference type="NCBIfam" id="TIGR00365">
    <property type="entry name" value="Grx4 family monothiol glutaredoxin"/>
    <property type="match status" value="1"/>
</dbReference>
<name>A0A067N5S4_BOTB1</name>
<dbReference type="PANTHER" id="PTHR10293:SF16">
    <property type="entry name" value="GLUTAREDOXIN-RELATED PROTEIN 5, MITOCHONDRIAL"/>
    <property type="match status" value="1"/>
</dbReference>
<dbReference type="PANTHER" id="PTHR10293">
    <property type="entry name" value="GLUTAREDOXIN FAMILY MEMBER"/>
    <property type="match status" value="1"/>
</dbReference>
<evidence type="ECO:0000256" key="4">
    <source>
        <dbReference type="ARBA" id="ARBA00023014"/>
    </source>
</evidence>
<dbReference type="FunFam" id="3.40.30.10:FF:000005">
    <property type="entry name" value="Glutaredoxin 5"/>
    <property type="match status" value="1"/>
</dbReference>
<keyword evidence="2" id="KW-0479">Metal-binding</keyword>
<dbReference type="InterPro" id="IPR036249">
    <property type="entry name" value="Thioredoxin-like_sf"/>
</dbReference>
<dbReference type="GO" id="GO:0051537">
    <property type="term" value="F:2 iron, 2 sulfur cluster binding"/>
    <property type="evidence" value="ECO:0007669"/>
    <property type="project" value="UniProtKB-KW"/>
</dbReference>
<dbReference type="AlphaFoldDB" id="A0A067N5S4"/>
<dbReference type="Proteomes" id="UP000027195">
    <property type="component" value="Unassembled WGS sequence"/>
</dbReference>
<dbReference type="InterPro" id="IPR004480">
    <property type="entry name" value="Monothiol_GRX-rel"/>
</dbReference>
<proteinExistence type="predicted"/>
<dbReference type="HOGENOM" id="CLU_026126_2_0_1"/>